<feature type="transmembrane region" description="Helical" evidence="7">
    <location>
        <begin position="150"/>
        <end position="169"/>
    </location>
</feature>
<comment type="subcellular location">
    <subcellularLocation>
        <location evidence="1">Endomembrane system</location>
        <topology evidence="1">Multi-pass membrane protein</topology>
    </subcellularLocation>
</comment>
<proteinExistence type="predicted"/>
<evidence type="ECO:0000256" key="2">
    <source>
        <dbReference type="ARBA" id="ARBA00022692"/>
    </source>
</evidence>
<reference evidence="10" key="1">
    <citation type="submission" date="2019-08" db="EMBL/GenBank/DDBJ databases">
        <title>Seonamhaeicola sediminis sp. nov., isolated from marine sediment.</title>
        <authorList>
            <person name="Cao W.R."/>
        </authorList>
    </citation>
    <scope>NUCLEOTIDE SEQUENCE [LARGE SCALE GENOMIC DNA]</scope>
    <source>
        <strain evidence="10">Gy8</strain>
    </source>
</reference>
<feature type="domain" description="HTTM-like" evidence="8">
    <location>
        <begin position="15"/>
        <end position="271"/>
    </location>
</feature>
<evidence type="ECO:0000256" key="3">
    <source>
        <dbReference type="ARBA" id="ARBA00022989"/>
    </source>
</evidence>
<evidence type="ECO:0000313" key="9">
    <source>
        <dbReference type="EMBL" id="TXE11986.1"/>
    </source>
</evidence>
<sequence length="455" mass="53877">MTRGFNFRSYIKNDRKEASILASFRVLFGVLMLLSLVRFISMGWVEDFYISPKFHFKYYGFEWVKTWGNYTYVLFGIAIAACIGIILGFRYKISMVLFFLTFTYIELIDKTTYLNHYYFISILSFLLCFLPLNATFSVDSFKSKINYKYVPAYTIDSIKLLLGIVYFYAGLAKLNSDWLLKAQPLKIWLSSKTDLWLVGPLMKETWFHYTMSWSGALYDLTIPFLLLYKKTRPFAFVLVVIFHVFTRILFNIGMFPYIMIVATLVFFNASVHNNFISFIKRVLSLNHISAFKIREKYALKNQNIKLYIISIFFVIQLLLPFRNLLYPEELFWHEQGYRFSWRVMLMEKVGETQLIIKNGVTGKYFYVDNTDFLTSFQIKQMSFQPDFILEYAHKLGDHFKSQGHENIQIFAESYVALNGRLNQQFINPTVDLYKQKEGFKHKTWVLPFKDEIKGF</sequence>
<comment type="caution">
    <text evidence="9">The sequence shown here is derived from an EMBL/GenBank/DDBJ whole genome shotgun (WGS) entry which is preliminary data.</text>
</comment>
<keyword evidence="6" id="KW-0456">Lyase</keyword>
<name>A0A5C7ATC1_9FLAO</name>
<protein>
    <submittedName>
        <fullName evidence="9">HTTM domain-containing protein</fullName>
    </submittedName>
</protein>
<evidence type="ECO:0000256" key="4">
    <source>
        <dbReference type="ARBA" id="ARBA00023136"/>
    </source>
</evidence>
<dbReference type="GO" id="GO:0008488">
    <property type="term" value="F:gamma-glutamyl carboxylase activity"/>
    <property type="evidence" value="ECO:0007669"/>
    <property type="project" value="InterPro"/>
</dbReference>
<feature type="transmembrane region" description="Helical" evidence="7">
    <location>
        <begin position="20"/>
        <end position="40"/>
    </location>
</feature>
<dbReference type="InterPro" id="IPR053935">
    <property type="entry name" value="VKGC_lumenal_dom"/>
</dbReference>
<dbReference type="InterPro" id="IPR011020">
    <property type="entry name" value="HTTM-like"/>
</dbReference>
<accession>A0A5C7ATC1</accession>
<evidence type="ECO:0000256" key="6">
    <source>
        <dbReference type="ARBA" id="ARBA00023239"/>
    </source>
</evidence>
<evidence type="ECO:0000259" key="8">
    <source>
        <dbReference type="SMART" id="SM00752"/>
    </source>
</evidence>
<gene>
    <name evidence="9" type="ORF">FUA26_07955</name>
</gene>
<dbReference type="AlphaFoldDB" id="A0A5C7ATC1"/>
<evidence type="ECO:0000256" key="1">
    <source>
        <dbReference type="ARBA" id="ARBA00004127"/>
    </source>
</evidence>
<evidence type="ECO:0000256" key="7">
    <source>
        <dbReference type="SAM" id="Phobius"/>
    </source>
</evidence>
<dbReference type="GO" id="GO:0019842">
    <property type="term" value="F:vitamin binding"/>
    <property type="evidence" value="ECO:0007669"/>
    <property type="project" value="TreeGrafter"/>
</dbReference>
<dbReference type="Proteomes" id="UP000321790">
    <property type="component" value="Unassembled WGS sequence"/>
</dbReference>
<keyword evidence="10" id="KW-1185">Reference proteome</keyword>
<dbReference type="PANTHER" id="PTHR12639:SF7">
    <property type="entry name" value="HTTM DOMAIN-CONTAINING PROTEIN"/>
    <property type="match status" value="1"/>
</dbReference>
<keyword evidence="4 7" id="KW-0472">Membrane</keyword>
<feature type="transmembrane region" description="Helical" evidence="7">
    <location>
        <begin position="234"/>
        <end position="252"/>
    </location>
</feature>
<feature type="transmembrane region" description="Helical" evidence="7">
    <location>
        <begin position="119"/>
        <end position="138"/>
    </location>
</feature>
<feature type="transmembrane region" description="Helical" evidence="7">
    <location>
        <begin position="206"/>
        <end position="227"/>
    </location>
</feature>
<evidence type="ECO:0000313" key="10">
    <source>
        <dbReference type="Proteomes" id="UP000321790"/>
    </source>
</evidence>
<evidence type="ECO:0000256" key="5">
    <source>
        <dbReference type="ARBA" id="ARBA00023157"/>
    </source>
</evidence>
<feature type="transmembrane region" description="Helical" evidence="7">
    <location>
        <begin position="96"/>
        <end position="113"/>
    </location>
</feature>
<feature type="transmembrane region" description="Helical" evidence="7">
    <location>
        <begin position="258"/>
        <end position="283"/>
    </location>
</feature>
<dbReference type="OrthoDB" id="341137at2"/>
<keyword evidence="2 7" id="KW-0812">Transmembrane</keyword>
<dbReference type="GO" id="GO:0012505">
    <property type="term" value="C:endomembrane system"/>
    <property type="evidence" value="ECO:0007669"/>
    <property type="project" value="UniProtKB-SubCell"/>
</dbReference>
<feature type="transmembrane region" description="Helical" evidence="7">
    <location>
        <begin position="70"/>
        <end position="89"/>
    </location>
</feature>
<organism evidence="9 10">
    <name type="scientific">Seonamhaeicola algicola</name>
    <dbReference type="NCBI Taxonomy" id="1719036"/>
    <lineage>
        <taxon>Bacteria</taxon>
        <taxon>Pseudomonadati</taxon>
        <taxon>Bacteroidota</taxon>
        <taxon>Flavobacteriia</taxon>
        <taxon>Flavobacteriales</taxon>
        <taxon>Flavobacteriaceae</taxon>
    </lineage>
</organism>
<keyword evidence="5" id="KW-1015">Disulfide bond</keyword>
<feature type="transmembrane region" description="Helical" evidence="7">
    <location>
        <begin position="304"/>
        <end position="321"/>
    </location>
</feature>
<keyword evidence="3 7" id="KW-1133">Transmembrane helix</keyword>
<dbReference type="InterPro" id="IPR053934">
    <property type="entry name" value="HTTM_dom"/>
</dbReference>
<dbReference type="PANTHER" id="PTHR12639">
    <property type="entry name" value="VITAMIN K-DEPENDENT GAMMA-CARBOXYLASE"/>
    <property type="match status" value="1"/>
</dbReference>
<dbReference type="Pfam" id="PF05090">
    <property type="entry name" value="HTTM"/>
    <property type="match status" value="1"/>
</dbReference>
<dbReference type="EMBL" id="VOSC01000019">
    <property type="protein sequence ID" value="TXE11986.1"/>
    <property type="molecule type" value="Genomic_DNA"/>
</dbReference>
<dbReference type="InterPro" id="IPR007782">
    <property type="entry name" value="VKG_COase"/>
</dbReference>
<dbReference type="RefSeq" id="WP_147134050.1">
    <property type="nucleotide sequence ID" value="NZ_VOSC01000019.1"/>
</dbReference>
<dbReference type="SMART" id="SM00752">
    <property type="entry name" value="HTTM"/>
    <property type="match status" value="1"/>
</dbReference>
<dbReference type="Pfam" id="PF22777">
    <property type="entry name" value="VKGC_lumenal_dom"/>
    <property type="match status" value="1"/>
</dbReference>